<organism evidence="3 4">
    <name type="scientific">Massariosphaeria phaeospora</name>
    <dbReference type="NCBI Taxonomy" id="100035"/>
    <lineage>
        <taxon>Eukaryota</taxon>
        <taxon>Fungi</taxon>
        <taxon>Dikarya</taxon>
        <taxon>Ascomycota</taxon>
        <taxon>Pezizomycotina</taxon>
        <taxon>Dothideomycetes</taxon>
        <taxon>Pleosporomycetidae</taxon>
        <taxon>Pleosporales</taxon>
        <taxon>Pleosporales incertae sedis</taxon>
        <taxon>Massariosphaeria</taxon>
    </lineage>
</organism>
<evidence type="ECO:0000313" key="3">
    <source>
        <dbReference type="EMBL" id="KAF2875070.1"/>
    </source>
</evidence>
<dbReference type="SUPFAM" id="SSF55811">
    <property type="entry name" value="Nudix"/>
    <property type="match status" value="1"/>
</dbReference>
<gene>
    <name evidence="3" type="ORF">BDV95DRAFT_603842</name>
</gene>
<dbReference type="GO" id="GO:0006753">
    <property type="term" value="P:nucleoside phosphate metabolic process"/>
    <property type="evidence" value="ECO:0007669"/>
    <property type="project" value="TreeGrafter"/>
</dbReference>
<dbReference type="GO" id="GO:0019693">
    <property type="term" value="P:ribose phosphate metabolic process"/>
    <property type="evidence" value="ECO:0007669"/>
    <property type="project" value="TreeGrafter"/>
</dbReference>
<proteinExistence type="predicted"/>
<dbReference type="Proteomes" id="UP000481861">
    <property type="component" value="Unassembled WGS sequence"/>
</dbReference>
<dbReference type="EMBL" id="JAADJZ010000005">
    <property type="protein sequence ID" value="KAF2875070.1"/>
    <property type="molecule type" value="Genomic_DNA"/>
</dbReference>
<protein>
    <submittedName>
        <fullName evidence="3">ADP-sugar diphosphatase</fullName>
    </submittedName>
</protein>
<accession>A0A7C8IIH9</accession>
<dbReference type="GO" id="GO:0080042">
    <property type="term" value="F:ADP-glucose pyrophosphohydrolase activity"/>
    <property type="evidence" value="ECO:0007669"/>
    <property type="project" value="TreeGrafter"/>
</dbReference>
<dbReference type="GO" id="GO:0080041">
    <property type="term" value="F:ADP-ribose pyrophosphohydrolase activity"/>
    <property type="evidence" value="ECO:0007669"/>
    <property type="project" value="TreeGrafter"/>
</dbReference>
<dbReference type="PANTHER" id="PTHR11839">
    <property type="entry name" value="UDP/ADP-SUGAR PYROPHOSPHATASE"/>
    <property type="match status" value="1"/>
</dbReference>
<evidence type="ECO:0000313" key="4">
    <source>
        <dbReference type="Proteomes" id="UP000481861"/>
    </source>
</evidence>
<keyword evidence="2" id="KW-0378">Hydrolase</keyword>
<keyword evidence="4" id="KW-1185">Reference proteome</keyword>
<dbReference type="OrthoDB" id="10249920at2759"/>
<name>A0A7C8IIH9_9PLEO</name>
<dbReference type="InterPro" id="IPR015797">
    <property type="entry name" value="NUDIX_hydrolase-like_dom_sf"/>
</dbReference>
<dbReference type="Gene3D" id="3.90.79.10">
    <property type="entry name" value="Nucleoside Triphosphate Pyrophosphohydrolase"/>
    <property type="match status" value="1"/>
</dbReference>
<dbReference type="PANTHER" id="PTHR11839:SF18">
    <property type="entry name" value="NUDIX HYDROLASE DOMAIN-CONTAINING PROTEIN"/>
    <property type="match status" value="1"/>
</dbReference>
<comment type="cofactor">
    <cofactor evidence="1">
        <name>Mg(2+)</name>
        <dbReference type="ChEBI" id="CHEBI:18420"/>
    </cofactor>
</comment>
<reference evidence="3 4" key="1">
    <citation type="submission" date="2020-01" db="EMBL/GenBank/DDBJ databases">
        <authorList>
            <consortium name="DOE Joint Genome Institute"/>
            <person name="Haridas S."/>
            <person name="Albert R."/>
            <person name="Binder M."/>
            <person name="Bloem J."/>
            <person name="Labutti K."/>
            <person name="Salamov A."/>
            <person name="Andreopoulos B."/>
            <person name="Baker S.E."/>
            <person name="Barry K."/>
            <person name="Bills G."/>
            <person name="Bluhm B.H."/>
            <person name="Cannon C."/>
            <person name="Castanera R."/>
            <person name="Culley D.E."/>
            <person name="Daum C."/>
            <person name="Ezra D."/>
            <person name="Gonzalez J.B."/>
            <person name="Henrissat B."/>
            <person name="Kuo A."/>
            <person name="Liang C."/>
            <person name="Lipzen A."/>
            <person name="Lutzoni F."/>
            <person name="Magnuson J."/>
            <person name="Mondo S."/>
            <person name="Nolan M."/>
            <person name="Ohm R."/>
            <person name="Pangilinan J."/>
            <person name="Park H.-J.H."/>
            <person name="Ramirez L."/>
            <person name="Alfaro M."/>
            <person name="Sun H."/>
            <person name="Tritt A."/>
            <person name="Yoshinaga Y."/>
            <person name="Zwiers L.-H.L."/>
            <person name="Turgeon B.G."/>
            <person name="Goodwin S.B."/>
            <person name="Spatafora J.W."/>
            <person name="Crous P.W."/>
            <person name="Grigoriev I.V."/>
        </authorList>
    </citation>
    <scope>NUCLEOTIDE SEQUENCE [LARGE SCALE GENOMIC DNA]</scope>
    <source>
        <strain evidence="3 4">CBS 611.86</strain>
    </source>
</reference>
<evidence type="ECO:0000256" key="2">
    <source>
        <dbReference type="ARBA" id="ARBA00022801"/>
    </source>
</evidence>
<evidence type="ECO:0000256" key="1">
    <source>
        <dbReference type="ARBA" id="ARBA00001946"/>
    </source>
</evidence>
<dbReference type="CDD" id="cd03424">
    <property type="entry name" value="NUDIX_ADPRase_Nudt5_UGPPase_Nudt14"/>
    <property type="match status" value="1"/>
</dbReference>
<dbReference type="AlphaFoldDB" id="A0A7C8IIH9"/>
<sequence>MAESDVVSHSARDIRLTTYVLAKYAAQDDSGHVICFDPPCTITLPPKLELNTLFAFKAFKDWLATLQHNFSLQGKEDHPFHKNPYKLKEIDVQAVTWFGTRVGFLKIQATIETDDDSEGHRQWLPGAVFLRGGSVGMLLIVQGPNDEDEKQVILTIQPRIAAGSLAFTEIPAGMLDNGNITGKAVEEIRQETSLEVVATELTNMSDLAAEQATRPDEKLQSSMYPSPGGCDEFMPIMLCQKRLSEKMMADLSGKLTGLRDEGENITCRLVKLRDLWKEGCRDGKTLVAVALYEKLKEEGSLPAFPTEMAA</sequence>
<comment type="caution">
    <text evidence="3">The sequence shown here is derived from an EMBL/GenBank/DDBJ whole genome shotgun (WGS) entry which is preliminary data.</text>
</comment>